<dbReference type="Gene3D" id="2.40.50.140">
    <property type="entry name" value="Nucleic acid-binding proteins"/>
    <property type="match status" value="1"/>
</dbReference>
<feature type="domain" description="ABC transporter" evidence="8">
    <location>
        <begin position="4"/>
        <end position="234"/>
    </location>
</feature>
<dbReference type="InterPro" id="IPR013611">
    <property type="entry name" value="Transp-assoc_OB_typ2"/>
</dbReference>
<accession>A0ABT4LHR6</accession>
<keyword evidence="3" id="KW-1003">Cell membrane</keyword>
<dbReference type="GO" id="GO:0005524">
    <property type="term" value="F:ATP binding"/>
    <property type="evidence" value="ECO:0007669"/>
    <property type="project" value="UniProtKB-KW"/>
</dbReference>
<organism evidence="9 10">
    <name type="scientific">Kiloniella laminariae</name>
    <dbReference type="NCBI Taxonomy" id="454162"/>
    <lineage>
        <taxon>Bacteria</taxon>
        <taxon>Pseudomonadati</taxon>
        <taxon>Pseudomonadota</taxon>
        <taxon>Alphaproteobacteria</taxon>
        <taxon>Rhodospirillales</taxon>
        <taxon>Kiloniellaceae</taxon>
        <taxon>Kiloniella</taxon>
    </lineage>
</organism>
<gene>
    <name evidence="9" type="ORF">O4H49_07610</name>
</gene>
<dbReference type="InterPro" id="IPR027417">
    <property type="entry name" value="P-loop_NTPase"/>
</dbReference>
<dbReference type="PANTHER" id="PTHR43875:SF15">
    <property type="entry name" value="TREHALOSE IMPORT ATP-BINDING PROTEIN SUGC"/>
    <property type="match status" value="1"/>
</dbReference>
<evidence type="ECO:0000256" key="5">
    <source>
        <dbReference type="ARBA" id="ARBA00022840"/>
    </source>
</evidence>
<dbReference type="InterPro" id="IPR017871">
    <property type="entry name" value="ABC_transporter-like_CS"/>
</dbReference>
<dbReference type="SUPFAM" id="SSF50331">
    <property type="entry name" value="MOP-like"/>
    <property type="match status" value="1"/>
</dbReference>
<dbReference type="InterPro" id="IPR012340">
    <property type="entry name" value="NA-bd_OB-fold"/>
</dbReference>
<evidence type="ECO:0000256" key="4">
    <source>
        <dbReference type="ARBA" id="ARBA00022741"/>
    </source>
</evidence>
<keyword evidence="4" id="KW-0547">Nucleotide-binding</keyword>
<evidence type="ECO:0000256" key="7">
    <source>
        <dbReference type="ARBA" id="ARBA00023136"/>
    </source>
</evidence>
<reference evidence="9" key="1">
    <citation type="submission" date="2022-12" db="EMBL/GenBank/DDBJ databases">
        <title>Bacterial isolates from different developmental stages of Nematostella vectensis.</title>
        <authorList>
            <person name="Fraune S."/>
        </authorList>
    </citation>
    <scope>NUCLEOTIDE SEQUENCE</scope>
    <source>
        <strain evidence="9">G21630-S1</strain>
    </source>
</reference>
<name>A0ABT4LHR6_9PROT</name>
<dbReference type="SMART" id="SM00382">
    <property type="entry name" value="AAA"/>
    <property type="match status" value="1"/>
</dbReference>
<evidence type="ECO:0000313" key="9">
    <source>
        <dbReference type="EMBL" id="MCZ4280640.1"/>
    </source>
</evidence>
<keyword evidence="2" id="KW-0813">Transport</keyword>
<dbReference type="PROSITE" id="PS50893">
    <property type="entry name" value="ABC_TRANSPORTER_2"/>
    <property type="match status" value="1"/>
</dbReference>
<keyword evidence="5 9" id="KW-0067">ATP-binding</keyword>
<dbReference type="Pfam" id="PF08402">
    <property type="entry name" value="TOBE_2"/>
    <property type="match status" value="1"/>
</dbReference>
<dbReference type="Proteomes" id="UP001069802">
    <property type="component" value="Unassembled WGS sequence"/>
</dbReference>
<evidence type="ECO:0000313" key="10">
    <source>
        <dbReference type="Proteomes" id="UP001069802"/>
    </source>
</evidence>
<evidence type="ECO:0000256" key="1">
    <source>
        <dbReference type="ARBA" id="ARBA00005417"/>
    </source>
</evidence>
<dbReference type="InterPro" id="IPR047641">
    <property type="entry name" value="ABC_transpr_MalK/UgpC-like"/>
</dbReference>
<dbReference type="Gene3D" id="3.40.50.300">
    <property type="entry name" value="P-loop containing nucleotide triphosphate hydrolases"/>
    <property type="match status" value="1"/>
</dbReference>
<evidence type="ECO:0000256" key="6">
    <source>
        <dbReference type="ARBA" id="ARBA00022967"/>
    </source>
</evidence>
<evidence type="ECO:0000256" key="3">
    <source>
        <dbReference type="ARBA" id="ARBA00022475"/>
    </source>
</evidence>
<comment type="caution">
    <text evidence="9">The sequence shown here is derived from an EMBL/GenBank/DDBJ whole genome shotgun (WGS) entry which is preliminary data.</text>
</comment>
<proteinExistence type="inferred from homology"/>
<dbReference type="SUPFAM" id="SSF52540">
    <property type="entry name" value="P-loop containing nucleoside triphosphate hydrolases"/>
    <property type="match status" value="1"/>
</dbReference>
<keyword evidence="6" id="KW-1278">Translocase</keyword>
<protein>
    <submittedName>
        <fullName evidence="9">ABC transporter ATP-binding protein</fullName>
    </submittedName>
</protein>
<comment type="similarity">
    <text evidence="1">Belongs to the ABC transporter superfamily.</text>
</comment>
<keyword evidence="10" id="KW-1185">Reference proteome</keyword>
<keyword evidence="7" id="KW-0472">Membrane</keyword>
<dbReference type="PANTHER" id="PTHR43875">
    <property type="entry name" value="MALTODEXTRIN IMPORT ATP-BINDING PROTEIN MSMX"/>
    <property type="match status" value="1"/>
</dbReference>
<evidence type="ECO:0000259" key="8">
    <source>
        <dbReference type="PROSITE" id="PS50893"/>
    </source>
</evidence>
<dbReference type="InterPro" id="IPR008995">
    <property type="entry name" value="Mo/tungstate-bd_C_term_dom"/>
</dbReference>
<dbReference type="Gene3D" id="2.40.50.100">
    <property type="match status" value="1"/>
</dbReference>
<dbReference type="InterPro" id="IPR003439">
    <property type="entry name" value="ABC_transporter-like_ATP-bd"/>
</dbReference>
<dbReference type="RefSeq" id="WP_269422823.1">
    <property type="nucleotide sequence ID" value="NZ_JAPWGY010000002.1"/>
</dbReference>
<dbReference type="PROSITE" id="PS00211">
    <property type="entry name" value="ABC_TRANSPORTER_1"/>
    <property type="match status" value="1"/>
</dbReference>
<dbReference type="Pfam" id="PF00005">
    <property type="entry name" value="ABC_tran"/>
    <property type="match status" value="1"/>
</dbReference>
<evidence type="ECO:0000256" key="2">
    <source>
        <dbReference type="ARBA" id="ARBA00022448"/>
    </source>
</evidence>
<dbReference type="EMBL" id="JAPWGY010000002">
    <property type="protein sequence ID" value="MCZ4280640.1"/>
    <property type="molecule type" value="Genomic_DNA"/>
</dbReference>
<sequence length="347" mass="38160">MSAIELCNISKRWGDSFAVTDVSFKVEQGTFAVLLGPSGCGKSTTLRMISGLEDVSEGKLLIGDTDMTTARPAQRNLSMVFQSYALFPHLNVKENILFGLKVRKIPIAEQEQRLARVAELVGLAELLLRKPAQLSGGQRQRVALARAFIAENPICLMDEPLSNLDAKLRHDMRIEIRALQQRLKMTVVYVTHDQAEAMSMADKVILIKKGQIEQEGTPDELYNKPATTFAAAFIGTPPMNLLDITKMGTLPPLLAEPTSSAILGIRPENIRIVDAGGIPARLISADYLGADTVITARIGTQELQVRTPGRVSVPEPYNARLQWQKEDVHLFDPSSGKRNDTIKATDF</sequence>
<dbReference type="InterPro" id="IPR003593">
    <property type="entry name" value="AAA+_ATPase"/>
</dbReference>